<dbReference type="Proteomes" id="UP000238937">
    <property type="component" value="Unassembled WGS sequence"/>
</dbReference>
<proteinExistence type="predicted"/>
<keyword evidence="2" id="KW-1185">Reference proteome</keyword>
<gene>
    <name evidence="1" type="ORF">C7B77_23705</name>
</gene>
<evidence type="ECO:0000313" key="2">
    <source>
        <dbReference type="Proteomes" id="UP000238937"/>
    </source>
</evidence>
<name>A0A2T1FV53_9CYAN</name>
<protein>
    <submittedName>
        <fullName evidence="1">Uncharacterized protein</fullName>
    </submittedName>
</protein>
<sequence>MGCQVNDNLWVPARKLIWDESGYRSGNVKGAIQAIINSSIFHNYFSLSPLDRIDVTREIPGDFSRRMPLDRPEEMPQHLPHLGLSADLLDPIAYVARSGGYKQTDSFDVFPEIDPDSDGCYYFYFGLRELHLLPELKSTLSTLKSGDKIAVRGKEAIHIATNLTLGLLPGYIVAMDNENSGLLNLAIERINLGAIYTRHKIICSATCKGFLPFSTPVYQPIGDLYGKV</sequence>
<dbReference type="AlphaFoldDB" id="A0A2T1FV53"/>
<accession>A0A2T1FV53</accession>
<reference evidence="1 2" key="1">
    <citation type="submission" date="2018-03" db="EMBL/GenBank/DDBJ databases">
        <title>The ancient ancestry and fast evolution of plastids.</title>
        <authorList>
            <person name="Moore K.R."/>
            <person name="Magnabosco C."/>
            <person name="Momper L."/>
            <person name="Gold D.A."/>
            <person name="Bosak T."/>
            <person name="Fournier G.P."/>
        </authorList>
    </citation>
    <scope>NUCLEOTIDE SEQUENCE [LARGE SCALE GENOMIC DNA]</scope>
    <source>
        <strain evidence="1 2">CCALA 037</strain>
    </source>
</reference>
<organism evidence="1 2">
    <name type="scientific">Chamaesiphon polymorphus CCALA 037</name>
    <dbReference type="NCBI Taxonomy" id="2107692"/>
    <lineage>
        <taxon>Bacteria</taxon>
        <taxon>Bacillati</taxon>
        <taxon>Cyanobacteriota</taxon>
        <taxon>Cyanophyceae</taxon>
        <taxon>Gomontiellales</taxon>
        <taxon>Chamaesiphonaceae</taxon>
        <taxon>Chamaesiphon</taxon>
    </lineage>
</organism>
<comment type="caution">
    <text evidence="1">The sequence shown here is derived from an EMBL/GenBank/DDBJ whole genome shotgun (WGS) entry which is preliminary data.</text>
</comment>
<dbReference type="EMBL" id="PVWO01000436">
    <property type="protein sequence ID" value="PSB48820.1"/>
    <property type="molecule type" value="Genomic_DNA"/>
</dbReference>
<evidence type="ECO:0000313" key="1">
    <source>
        <dbReference type="EMBL" id="PSB48820.1"/>
    </source>
</evidence>